<evidence type="ECO:0000313" key="2">
    <source>
        <dbReference type="EMBL" id="MBB3726386.1"/>
    </source>
</evidence>
<feature type="region of interest" description="Disordered" evidence="1">
    <location>
        <begin position="1"/>
        <end position="37"/>
    </location>
</feature>
<organism evidence="2 3">
    <name type="scientific">Nonomuraea dietziae</name>
    <dbReference type="NCBI Taxonomy" id="65515"/>
    <lineage>
        <taxon>Bacteria</taxon>
        <taxon>Bacillati</taxon>
        <taxon>Actinomycetota</taxon>
        <taxon>Actinomycetes</taxon>
        <taxon>Streptosporangiales</taxon>
        <taxon>Streptosporangiaceae</taxon>
        <taxon>Nonomuraea</taxon>
    </lineage>
</organism>
<evidence type="ECO:0000256" key="1">
    <source>
        <dbReference type="SAM" id="MobiDB-lite"/>
    </source>
</evidence>
<proteinExistence type="predicted"/>
<name>A0A7W5V280_9ACTN</name>
<comment type="caution">
    <text evidence="2">The sequence shown here is derived from an EMBL/GenBank/DDBJ whole genome shotgun (WGS) entry which is preliminary data.</text>
</comment>
<evidence type="ECO:0000313" key="3">
    <source>
        <dbReference type="Proteomes" id="UP000579945"/>
    </source>
</evidence>
<reference evidence="2 3" key="1">
    <citation type="submission" date="2020-08" db="EMBL/GenBank/DDBJ databases">
        <title>Sequencing the genomes of 1000 actinobacteria strains.</title>
        <authorList>
            <person name="Klenk H.-P."/>
        </authorList>
    </citation>
    <scope>NUCLEOTIDE SEQUENCE [LARGE SCALE GENOMIC DNA]</scope>
    <source>
        <strain evidence="2 3">DSM 44320</strain>
    </source>
</reference>
<keyword evidence="3" id="KW-1185">Reference proteome</keyword>
<gene>
    <name evidence="2" type="ORF">FHR33_002246</name>
</gene>
<protein>
    <submittedName>
        <fullName evidence="2">Uncharacterized protein</fullName>
    </submittedName>
</protein>
<sequence length="37" mass="3670">MATLWAEPAAPTADAARNRGTEAATPWGDTLTAGGAV</sequence>
<dbReference type="Proteomes" id="UP000579945">
    <property type="component" value="Unassembled WGS sequence"/>
</dbReference>
<dbReference type="EMBL" id="JACIBV010000001">
    <property type="protein sequence ID" value="MBB3726386.1"/>
    <property type="molecule type" value="Genomic_DNA"/>
</dbReference>
<feature type="compositionally biased region" description="Low complexity" evidence="1">
    <location>
        <begin position="1"/>
        <end position="15"/>
    </location>
</feature>
<accession>A0A7W5V280</accession>
<dbReference type="AlphaFoldDB" id="A0A7W5V280"/>